<name>A0AAQ4DV67_AMBAM</name>
<feature type="region of interest" description="Disordered" evidence="1">
    <location>
        <begin position="339"/>
        <end position="433"/>
    </location>
</feature>
<feature type="region of interest" description="Disordered" evidence="1">
    <location>
        <begin position="608"/>
        <end position="637"/>
    </location>
</feature>
<feature type="region of interest" description="Disordered" evidence="1">
    <location>
        <begin position="134"/>
        <end position="246"/>
    </location>
</feature>
<feature type="compositionally biased region" description="Basic residues" evidence="1">
    <location>
        <begin position="347"/>
        <end position="375"/>
    </location>
</feature>
<dbReference type="Proteomes" id="UP001321473">
    <property type="component" value="Unassembled WGS sequence"/>
</dbReference>
<evidence type="ECO:0000313" key="2">
    <source>
        <dbReference type="EMBL" id="KAK8766357.1"/>
    </source>
</evidence>
<feature type="region of interest" description="Disordered" evidence="1">
    <location>
        <begin position="287"/>
        <end position="310"/>
    </location>
</feature>
<feature type="compositionally biased region" description="Acidic residues" evidence="1">
    <location>
        <begin position="158"/>
        <end position="169"/>
    </location>
</feature>
<feature type="region of interest" description="Disordered" evidence="1">
    <location>
        <begin position="460"/>
        <end position="509"/>
    </location>
</feature>
<proteinExistence type="predicted"/>
<keyword evidence="3" id="KW-1185">Reference proteome</keyword>
<feature type="compositionally biased region" description="Basic and acidic residues" evidence="1">
    <location>
        <begin position="298"/>
        <end position="310"/>
    </location>
</feature>
<accession>A0AAQ4DV67</accession>
<feature type="compositionally biased region" description="Basic and acidic residues" evidence="1">
    <location>
        <begin position="499"/>
        <end position="509"/>
    </location>
</feature>
<feature type="compositionally biased region" description="Polar residues" evidence="1">
    <location>
        <begin position="139"/>
        <end position="155"/>
    </location>
</feature>
<evidence type="ECO:0000256" key="1">
    <source>
        <dbReference type="SAM" id="MobiDB-lite"/>
    </source>
</evidence>
<evidence type="ECO:0000313" key="3">
    <source>
        <dbReference type="Proteomes" id="UP001321473"/>
    </source>
</evidence>
<dbReference type="AlphaFoldDB" id="A0AAQ4DV67"/>
<gene>
    <name evidence="2" type="ORF">V5799_006865</name>
</gene>
<comment type="caution">
    <text evidence="2">The sequence shown here is derived from an EMBL/GenBank/DDBJ whole genome shotgun (WGS) entry which is preliminary data.</text>
</comment>
<protein>
    <submittedName>
        <fullName evidence="2">Uncharacterized protein</fullName>
    </submittedName>
</protein>
<feature type="compositionally biased region" description="Low complexity" evidence="1">
    <location>
        <begin position="176"/>
        <end position="212"/>
    </location>
</feature>
<feature type="compositionally biased region" description="Polar residues" evidence="1">
    <location>
        <begin position="213"/>
        <end position="226"/>
    </location>
</feature>
<dbReference type="EMBL" id="JARKHS020026423">
    <property type="protein sequence ID" value="KAK8766357.1"/>
    <property type="molecule type" value="Genomic_DNA"/>
</dbReference>
<sequence>MGDELGSSTNLIRGHENTFHVRHLLIRNGMEPDVKQESRSNPFNICPLLHKFEKELCRQIVLLTIRLDPAHSPTPPTLVRREARQDAKQIQEDWERLRRDILAGQHGAAFTYRLRNLEQLEQVVLFTDQCAGPGAAPLSQRSSFDASRNASSMADSESLPEEALSDAEPCEGFKTPPMSSCSSPLSPQSIVSPSTPQSLQSPQSPVSSRSLSEFSATGSVRQNSPFSSSPGGLLRRSRSQDSPRARVEAIGFKERVKVFKKRYPRRERTLDDLRDITLARSPAQQWWEPMGGELSQPESDHDVDESPRTDVKDLEGVHESLDRMSRIMKEMALLVNVSTMYQPHTDRHGRRRSSSTSARRRMSRARRASHYHHGAHSPLATQNPGTPPGATDAPLPGSSSSSRSSRDLALPPDSDETQVSWRRGSHLRPQRRRELVATSALKTVAQVTKGASDQAVNLSWGFSDSQSSDSRKMGTPRRPPGFRSDAELSRLQGPDSDTADERVASASTEDRFQGPFVVREPSLVACSDELSLDRSVLFEAASADDGNYMGRLSPGEVMLSTYADGAEYPPEPLFPSLQPEECRRGLIGSARSVRCVDPGPSDIMLTSYTDGAESPPEASLPSLRSEDRGRSFKGTARSVSWSDPERCHTEFFGAANDVDDALTRSSSDDSLLLGGAPLYKSAKDDAYASQHIWRYANSETGRVMDEAAMRRLEMYKTTLVDNIDGQPPHMQLHCGWRQTLPPRPASDCAGCRSCASSRPSRQRPVARQLAGNAWPLEQLSRRPATHRRCVPECSQGCALRPIAGRSVAAFVREL</sequence>
<organism evidence="2 3">
    <name type="scientific">Amblyomma americanum</name>
    <name type="common">Lone star tick</name>
    <dbReference type="NCBI Taxonomy" id="6943"/>
    <lineage>
        <taxon>Eukaryota</taxon>
        <taxon>Metazoa</taxon>
        <taxon>Ecdysozoa</taxon>
        <taxon>Arthropoda</taxon>
        <taxon>Chelicerata</taxon>
        <taxon>Arachnida</taxon>
        <taxon>Acari</taxon>
        <taxon>Parasitiformes</taxon>
        <taxon>Ixodida</taxon>
        <taxon>Ixodoidea</taxon>
        <taxon>Ixodidae</taxon>
        <taxon>Amblyomminae</taxon>
        <taxon>Amblyomma</taxon>
    </lineage>
</organism>
<reference evidence="2 3" key="1">
    <citation type="journal article" date="2023" name="Arcadia Sci">
        <title>De novo assembly of a long-read Amblyomma americanum tick genome.</title>
        <authorList>
            <person name="Chou S."/>
            <person name="Poskanzer K.E."/>
            <person name="Rollins M."/>
            <person name="Thuy-Boun P.S."/>
        </authorList>
    </citation>
    <scope>NUCLEOTIDE SEQUENCE [LARGE SCALE GENOMIC DNA]</scope>
    <source>
        <strain evidence="2">F_SG_1</strain>
        <tissue evidence="2">Salivary glands</tissue>
    </source>
</reference>